<keyword evidence="2" id="KW-0808">Transferase</keyword>
<dbReference type="PANTHER" id="PTHR10953:SF102">
    <property type="entry name" value="ADENYLYLTRANSFERASE AND SULFURTRANSFERASE MOCS3"/>
    <property type="match status" value="1"/>
</dbReference>
<feature type="domain" description="THIF-type NAD/FAD binding fold" evidence="1">
    <location>
        <begin position="111"/>
        <end position="347"/>
    </location>
</feature>
<evidence type="ECO:0000313" key="2">
    <source>
        <dbReference type="EMBL" id="RBP64054.1"/>
    </source>
</evidence>
<dbReference type="GO" id="GO:0008146">
    <property type="term" value="F:sulfotransferase activity"/>
    <property type="evidence" value="ECO:0007669"/>
    <property type="project" value="TreeGrafter"/>
</dbReference>
<reference evidence="2 3" key="1">
    <citation type="submission" date="2018-06" db="EMBL/GenBank/DDBJ databases">
        <title>Genomic Encyclopedia of Type Strains, Phase IV (KMG-IV): sequencing the most valuable type-strain genomes for metagenomic binning, comparative biology and taxonomic classification.</title>
        <authorList>
            <person name="Goeker M."/>
        </authorList>
    </citation>
    <scope>NUCLEOTIDE SEQUENCE [LARGE SCALE GENOMIC DNA]</scope>
    <source>
        <strain evidence="2 3">DSM 30166</strain>
    </source>
</reference>
<dbReference type="EMBL" id="QNRY01000009">
    <property type="protein sequence ID" value="RBP64054.1"/>
    <property type="molecule type" value="Genomic_DNA"/>
</dbReference>
<dbReference type="Gene3D" id="3.40.50.720">
    <property type="entry name" value="NAD(P)-binding Rossmann-like Domain"/>
    <property type="match status" value="1"/>
</dbReference>
<dbReference type="Gene3D" id="3.90.930.70">
    <property type="match status" value="1"/>
</dbReference>
<dbReference type="GO" id="GO:0004792">
    <property type="term" value="F:thiosulfate-cyanide sulfurtransferase activity"/>
    <property type="evidence" value="ECO:0007669"/>
    <property type="project" value="TreeGrafter"/>
</dbReference>
<dbReference type="GO" id="GO:0008641">
    <property type="term" value="F:ubiquitin-like modifier activating enzyme activity"/>
    <property type="evidence" value="ECO:0007669"/>
    <property type="project" value="InterPro"/>
</dbReference>
<protein>
    <submittedName>
        <fullName evidence="2">Molybdopterin/thiamine biosynthesis adenylyltransferase</fullName>
    </submittedName>
</protein>
<keyword evidence="2" id="KW-0548">Nucleotidyltransferase</keyword>
<evidence type="ECO:0000259" key="1">
    <source>
        <dbReference type="Pfam" id="PF00899"/>
    </source>
</evidence>
<dbReference type="InterPro" id="IPR000594">
    <property type="entry name" value="ThiF_NAD_FAD-bd"/>
</dbReference>
<dbReference type="SUPFAM" id="SSF69572">
    <property type="entry name" value="Activating enzymes of the ubiquitin-like proteins"/>
    <property type="match status" value="1"/>
</dbReference>
<gene>
    <name evidence="2" type="ORF">DES54_10913</name>
</gene>
<dbReference type="OrthoDB" id="9804286at2"/>
<dbReference type="AlphaFoldDB" id="A0A366I7C6"/>
<keyword evidence="3" id="KW-1185">Reference proteome</keyword>
<name>A0A366I7C6_9GAMM</name>
<accession>A0A366I7C6</accession>
<organism evidence="2 3">
    <name type="scientific">Brenneria salicis ATCC 15712 = DSM 30166</name>
    <dbReference type="NCBI Taxonomy" id="714314"/>
    <lineage>
        <taxon>Bacteria</taxon>
        <taxon>Pseudomonadati</taxon>
        <taxon>Pseudomonadota</taxon>
        <taxon>Gammaproteobacteria</taxon>
        <taxon>Enterobacterales</taxon>
        <taxon>Pectobacteriaceae</taxon>
        <taxon>Brenneria</taxon>
    </lineage>
</organism>
<proteinExistence type="predicted"/>
<dbReference type="Pfam" id="PF00899">
    <property type="entry name" value="ThiF"/>
    <property type="match status" value="1"/>
</dbReference>
<dbReference type="GO" id="GO:0016779">
    <property type="term" value="F:nucleotidyltransferase activity"/>
    <property type="evidence" value="ECO:0007669"/>
    <property type="project" value="UniProtKB-KW"/>
</dbReference>
<dbReference type="PANTHER" id="PTHR10953">
    <property type="entry name" value="UBIQUITIN-ACTIVATING ENZYME E1"/>
    <property type="match status" value="1"/>
</dbReference>
<evidence type="ECO:0000313" key="3">
    <source>
        <dbReference type="Proteomes" id="UP000253046"/>
    </source>
</evidence>
<dbReference type="GO" id="GO:0005829">
    <property type="term" value="C:cytosol"/>
    <property type="evidence" value="ECO:0007669"/>
    <property type="project" value="TreeGrafter"/>
</dbReference>
<dbReference type="Proteomes" id="UP000253046">
    <property type="component" value="Unassembled WGS sequence"/>
</dbReference>
<dbReference type="InterPro" id="IPR045886">
    <property type="entry name" value="ThiF/MoeB/HesA"/>
</dbReference>
<comment type="caution">
    <text evidence="2">The sequence shown here is derived from an EMBL/GenBank/DDBJ whole genome shotgun (WGS) entry which is preliminary data.</text>
</comment>
<sequence length="354" mass="39682">MKEHYILGKYTRVLVRSEDAIFGAGSKQYIFKEKKGWENLVLVASKWINSKTTDEAYNSVSNFMCRDDFERVFDFLLTHHFLAPAETAKNIFHNRYSRNHLHYQSCGMDPEKVQRTLSGKKVLILGCGGIGNHVSAVLATSGVGELILVDDDIVEITNLTRQILFTEQDIGLAKTSVLNRELSLRNSDVKISEIKMCIKGKSDIDKLPKVDLWIISADEPYYLVPWLNEWCVEHRQPYINSGYVNDIAVFGPFYIPGKTGCYACNSSVGDLPESDNPSVQEACAAINSNFKVATFPPVNALSAAMCANDALKFLGDFGEPLSLNRRVGIWSSELFSEERLLEKNPCCKICGKEK</sequence>
<dbReference type="InterPro" id="IPR035985">
    <property type="entry name" value="Ubiquitin-activating_enz"/>
</dbReference>